<proteinExistence type="predicted"/>
<dbReference type="EMBL" id="JABXWT010000001">
    <property type="protein sequence ID" value="NVO54612.1"/>
    <property type="molecule type" value="Genomic_DNA"/>
</dbReference>
<organism evidence="1 2">
    <name type="scientific">Ruegeria haliotis</name>
    <dbReference type="NCBI Taxonomy" id="2747601"/>
    <lineage>
        <taxon>Bacteria</taxon>
        <taxon>Pseudomonadati</taxon>
        <taxon>Pseudomonadota</taxon>
        <taxon>Alphaproteobacteria</taxon>
        <taxon>Rhodobacterales</taxon>
        <taxon>Roseobacteraceae</taxon>
        <taxon>Ruegeria</taxon>
    </lineage>
</organism>
<comment type="caution">
    <text evidence="1">The sequence shown here is derived from an EMBL/GenBank/DDBJ whole genome shotgun (WGS) entry which is preliminary data.</text>
</comment>
<dbReference type="RefSeq" id="WP_176861596.1">
    <property type="nucleotide sequence ID" value="NZ_JABXWT010000001.1"/>
</dbReference>
<evidence type="ECO:0000313" key="2">
    <source>
        <dbReference type="Proteomes" id="UP000630805"/>
    </source>
</evidence>
<accession>A0ABX2PKG5</accession>
<dbReference type="GO" id="GO:0016787">
    <property type="term" value="F:hydrolase activity"/>
    <property type="evidence" value="ECO:0007669"/>
    <property type="project" value="UniProtKB-KW"/>
</dbReference>
<sequence length="259" mass="28075">MARPVVGIIGNSYIMNDQYPTHAGGTMNSDAVANVSGCLPLLIPADPRYVSVDELLDVCDGFLLTGGRPNVHPEEYGESATDAHGDFDRARDAITLPLVRACVDRGQPFMGICRGFQEVNVAMGGTLYPEIRDLPGRMNHRMPPDGTLEEKFALRHVVRLADEGVFHQVFKASEVMTNTLHGQGLKTVGQRVVVDGHAPDGTPEAIYIKDAPGFTLSVQWHPEWDAINDPVSRPLFEAFGAAVRGWAAGSDTQLIQQSA</sequence>
<gene>
    <name evidence="1" type="ORF">HW561_02265</name>
</gene>
<dbReference type="CDD" id="cd01745">
    <property type="entry name" value="GATase1_2"/>
    <property type="match status" value="1"/>
</dbReference>
<reference evidence="1 2" key="1">
    <citation type="submission" date="2020-06" db="EMBL/GenBank/DDBJ databases">
        <authorList>
            <person name="Cao W.R."/>
        </authorList>
    </citation>
    <scope>NUCLEOTIDE SEQUENCE [LARGE SCALE GENOMIC DNA]</scope>
    <source>
        <strain evidence="1 2">B1Z28</strain>
    </source>
</reference>
<dbReference type="Gene3D" id="3.40.50.880">
    <property type="match status" value="1"/>
</dbReference>
<keyword evidence="1" id="KW-0378">Hydrolase</keyword>
<dbReference type="InterPro" id="IPR011697">
    <property type="entry name" value="Peptidase_C26"/>
</dbReference>
<keyword evidence="2" id="KW-1185">Reference proteome</keyword>
<dbReference type="PROSITE" id="PS51273">
    <property type="entry name" value="GATASE_TYPE_1"/>
    <property type="match status" value="1"/>
</dbReference>
<protein>
    <submittedName>
        <fullName evidence="1">Gamma-glutamyl-gamma-aminobutyrate hydrolase family protein</fullName>
    </submittedName>
</protein>
<dbReference type="InterPro" id="IPR044668">
    <property type="entry name" value="PuuD-like"/>
</dbReference>
<dbReference type="Pfam" id="PF07722">
    <property type="entry name" value="Peptidase_C26"/>
    <property type="match status" value="1"/>
</dbReference>
<dbReference type="PANTHER" id="PTHR43235:SF1">
    <property type="entry name" value="GLUTAMINE AMIDOTRANSFERASE PB2B2.05-RELATED"/>
    <property type="match status" value="1"/>
</dbReference>
<dbReference type="SUPFAM" id="SSF52317">
    <property type="entry name" value="Class I glutamine amidotransferase-like"/>
    <property type="match status" value="1"/>
</dbReference>
<dbReference type="PANTHER" id="PTHR43235">
    <property type="entry name" value="GLUTAMINE AMIDOTRANSFERASE PB2B2.05-RELATED"/>
    <property type="match status" value="1"/>
</dbReference>
<dbReference type="InterPro" id="IPR029062">
    <property type="entry name" value="Class_I_gatase-like"/>
</dbReference>
<evidence type="ECO:0000313" key="1">
    <source>
        <dbReference type="EMBL" id="NVO54612.1"/>
    </source>
</evidence>
<name>A0ABX2PKG5_9RHOB</name>
<dbReference type="Proteomes" id="UP000630805">
    <property type="component" value="Unassembled WGS sequence"/>
</dbReference>